<dbReference type="AlphaFoldDB" id="A0A8H6E0A7"/>
<evidence type="ECO:0000313" key="3">
    <source>
        <dbReference type="Proteomes" id="UP000541154"/>
    </source>
</evidence>
<dbReference type="InterPro" id="IPR020850">
    <property type="entry name" value="GED_dom"/>
</dbReference>
<comment type="caution">
    <text evidence="2">The sequence shown here is derived from an EMBL/GenBank/DDBJ whole genome shotgun (WGS) entry which is preliminary data.</text>
</comment>
<gene>
    <name evidence="2" type="ORF">ETB97_010620</name>
</gene>
<accession>A0A8H6E0A7</accession>
<organism evidence="2 3">
    <name type="scientific">Petromyces alliaceus</name>
    <name type="common">Aspergillus alliaceus</name>
    <dbReference type="NCBI Taxonomy" id="209559"/>
    <lineage>
        <taxon>Eukaryota</taxon>
        <taxon>Fungi</taxon>
        <taxon>Dikarya</taxon>
        <taxon>Ascomycota</taxon>
        <taxon>Pezizomycotina</taxon>
        <taxon>Eurotiomycetes</taxon>
        <taxon>Eurotiomycetidae</taxon>
        <taxon>Eurotiales</taxon>
        <taxon>Aspergillaceae</taxon>
        <taxon>Aspergillus</taxon>
        <taxon>Aspergillus subgen. Circumdati</taxon>
    </lineage>
</organism>
<dbReference type="EMBL" id="SPNV01000587">
    <property type="protein sequence ID" value="KAF5854926.1"/>
    <property type="molecule type" value="Genomic_DNA"/>
</dbReference>
<dbReference type="Proteomes" id="UP000541154">
    <property type="component" value="Unassembled WGS sequence"/>
</dbReference>
<dbReference type="PROSITE" id="PS51388">
    <property type="entry name" value="GED"/>
    <property type="match status" value="1"/>
</dbReference>
<protein>
    <recommendedName>
        <fullName evidence="1">GED domain-containing protein</fullName>
    </recommendedName>
</protein>
<sequence length="160" mass="16664">MNTIPAITATITTTTGITTAGAIIFTLLELDDPDGTAVAMAGPDVSVVAVAGRVVGVDNAVPVPVSVPVVDDTHEILKSLYKVAIKCLNDNAVVQVVERCILGDEGAFQVLTPGLIGDMSDRSLEDIAGENYAISSAGNELVSKINWFQRGLEITRQAGI</sequence>
<proteinExistence type="predicted"/>
<name>A0A8H6E0A7_PETAA</name>
<evidence type="ECO:0000259" key="1">
    <source>
        <dbReference type="PROSITE" id="PS51388"/>
    </source>
</evidence>
<reference evidence="2 3" key="1">
    <citation type="submission" date="2019-04" db="EMBL/GenBank/DDBJ databases">
        <title>Aspergillus burnettii sp. nov., novel species from soil in southeast Queensland.</title>
        <authorList>
            <person name="Gilchrist C.L.M."/>
            <person name="Pitt J.I."/>
            <person name="Lange L."/>
            <person name="Lacey H.J."/>
            <person name="Vuong D."/>
            <person name="Midgley D.J."/>
            <person name="Greenfield P."/>
            <person name="Bradbury M."/>
            <person name="Lacey E."/>
            <person name="Busk P.K."/>
            <person name="Pilgaard B."/>
            <person name="Chooi Y.H."/>
            <person name="Piggott A.M."/>
        </authorList>
    </citation>
    <scope>NUCLEOTIDE SEQUENCE [LARGE SCALE GENOMIC DNA]</scope>
    <source>
        <strain evidence="2 3">FRR 5400</strain>
    </source>
</reference>
<feature type="domain" description="GED" evidence="1">
    <location>
        <begin position="70"/>
        <end position="160"/>
    </location>
</feature>
<keyword evidence="3" id="KW-1185">Reference proteome</keyword>
<evidence type="ECO:0000313" key="2">
    <source>
        <dbReference type="EMBL" id="KAF5854926.1"/>
    </source>
</evidence>